<protein>
    <submittedName>
        <fullName evidence="2">Uncharacterized protein</fullName>
    </submittedName>
</protein>
<accession>A0A1N6MXU8</accession>
<proteinExistence type="predicted"/>
<feature type="transmembrane region" description="Helical" evidence="1">
    <location>
        <begin position="18"/>
        <end position="35"/>
    </location>
</feature>
<organism evidence="2 3">
    <name type="scientific">Xenorhabdus innexi</name>
    <dbReference type="NCBI Taxonomy" id="290109"/>
    <lineage>
        <taxon>Bacteria</taxon>
        <taxon>Pseudomonadati</taxon>
        <taxon>Pseudomonadota</taxon>
        <taxon>Gammaproteobacteria</taxon>
        <taxon>Enterobacterales</taxon>
        <taxon>Morganellaceae</taxon>
        <taxon>Xenorhabdus</taxon>
    </lineage>
</organism>
<evidence type="ECO:0000256" key="1">
    <source>
        <dbReference type="SAM" id="Phobius"/>
    </source>
</evidence>
<name>A0A1N6MXU8_9GAMM</name>
<sequence>MNVVYFEYKPINYDSQPVFATYFKNFFFSLLRIFIKKI</sequence>
<keyword evidence="1" id="KW-0472">Membrane</keyword>
<dbReference type="Proteomes" id="UP000196435">
    <property type="component" value="Unassembled WGS sequence"/>
</dbReference>
<reference evidence="3" key="1">
    <citation type="submission" date="2016-12" db="EMBL/GenBank/DDBJ databases">
        <authorList>
            <person name="Gaudriault S."/>
        </authorList>
    </citation>
    <scope>NUCLEOTIDE SEQUENCE [LARGE SCALE GENOMIC DNA]</scope>
    <source>
        <strain evidence="3">HGB1681 (deposited as PTA-6826 in the American Type Culture Collection)</strain>
    </source>
</reference>
<evidence type="ECO:0000313" key="3">
    <source>
        <dbReference type="Proteomes" id="UP000196435"/>
    </source>
</evidence>
<keyword evidence="1" id="KW-0812">Transmembrane</keyword>
<gene>
    <name evidence="2" type="ORF">XIS1_450014</name>
</gene>
<keyword evidence="1" id="KW-1133">Transmembrane helix</keyword>
<dbReference type="EMBL" id="FTLG01000187">
    <property type="protein sequence ID" value="SIP73660.1"/>
    <property type="molecule type" value="Genomic_DNA"/>
</dbReference>
<dbReference type="AlphaFoldDB" id="A0A1N6MXU8"/>
<evidence type="ECO:0000313" key="2">
    <source>
        <dbReference type="EMBL" id="SIP73660.1"/>
    </source>
</evidence>